<feature type="domain" description="GST C-terminal" evidence="4">
    <location>
        <begin position="107"/>
        <end position="226"/>
    </location>
</feature>
<feature type="domain" description="GST N-terminal" evidence="3">
    <location>
        <begin position="20"/>
        <end position="102"/>
    </location>
</feature>
<dbReference type="GO" id="GO:0005737">
    <property type="term" value="C:cytoplasm"/>
    <property type="evidence" value="ECO:0007669"/>
    <property type="project" value="InterPro"/>
</dbReference>
<dbReference type="InterPro" id="IPR050983">
    <property type="entry name" value="GST_Omega/HSP26"/>
</dbReference>
<evidence type="ECO:0000256" key="2">
    <source>
        <dbReference type="ARBA" id="ARBA00023002"/>
    </source>
</evidence>
<evidence type="ECO:0000313" key="5">
    <source>
        <dbReference type="EMBL" id="EDW33421.1"/>
    </source>
</evidence>
<dbReference type="SUPFAM" id="SSF47616">
    <property type="entry name" value="GST C-terminal domain-like"/>
    <property type="match status" value="1"/>
</dbReference>
<dbReference type="GO" id="GO:0045174">
    <property type="term" value="F:glutathione dehydrogenase (ascorbate) activity"/>
    <property type="evidence" value="ECO:0007669"/>
    <property type="project" value="EnsemblMetazoa"/>
</dbReference>
<dbReference type="FunFam" id="3.40.30.10:FF:000123">
    <property type="entry name" value="Glutathione transferase o1"/>
    <property type="match status" value="1"/>
</dbReference>
<dbReference type="KEGG" id="dpe:6601436"/>
<dbReference type="Gene3D" id="1.20.1050.10">
    <property type="match status" value="1"/>
</dbReference>
<dbReference type="InterPro" id="IPR010987">
    <property type="entry name" value="Glutathione-S-Trfase_C-like"/>
</dbReference>
<dbReference type="Pfam" id="PF13410">
    <property type="entry name" value="GST_C_2"/>
    <property type="match status" value="1"/>
</dbReference>
<dbReference type="InterPro" id="IPR036249">
    <property type="entry name" value="Thioredoxin-like_sf"/>
</dbReference>
<dbReference type="GO" id="GO:0006749">
    <property type="term" value="P:glutathione metabolic process"/>
    <property type="evidence" value="ECO:0007669"/>
    <property type="project" value="EnsemblMetazoa"/>
</dbReference>
<dbReference type="InterPro" id="IPR004045">
    <property type="entry name" value="Glutathione_S-Trfase_N"/>
</dbReference>
<evidence type="ECO:0000259" key="3">
    <source>
        <dbReference type="PROSITE" id="PS50404"/>
    </source>
</evidence>
<dbReference type="HOGENOM" id="CLU_011226_9_2_1"/>
<accession>B4H6J3</accession>
<protein>
    <submittedName>
        <fullName evidence="5">GL15503</fullName>
    </submittedName>
</protein>
<evidence type="ECO:0000256" key="1">
    <source>
        <dbReference type="ARBA" id="ARBA00011067"/>
    </source>
</evidence>
<dbReference type="Gene3D" id="3.40.30.10">
    <property type="entry name" value="Glutaredoxin"/>
    <property type="match status" value="1"/>
</dbReference>
<evidence type="ECO:0000259" key="4">
    <source>
        <dbReference type="PROSITE" id="PS50405"/>
    </source>
</evidence>
<dbReference type="PROSITE" id="PS50405">
    <property type="entry name" value="GST_CTER"/>
    <property type="match status" value="1"/>
</dbReference>
<dbReference type="SFLD" id="SFLDS00019">
    <property type="entry name" value="Glutathione_Transferase_(cytos"/>
    <property type="match status" value="1"/>
</dbReference>
<dbReference type="GO" id="GO:0004364">
    <property type="term" value="F:glutathione transferase activity"/>
    <property type="evidence" value="ECO:0007669"/>
    <property type="project" value="EnsemblMetazoa"/>
</dbReference>
<dbReference type="Proteomes" id="UP000008744">
    <property type="component" value="Unassembled WGS sequence"/>
</dbReference>
<organism evidence="6">
    <name type="scientific">Drosophila persimilis</name>
    <name type="common">Fruit fly</name>
    <dbReference type="NCBI Taxonomy" id="7234"/>
    <lineage>
        <taxon>Eukaryota</taxon>
        <taxon>Metazoa</taxon>
        <taxon>Ecdysozoa</taxon>
        <taxon>Arthropoda</taxon>
        <taxon>Hexapoda</taxon>
        <taxon>Insecta</taxon>
        <taxon>Pterygota</taxon>
        <taxon>Neoptera</taxon>
        <taxon>Endopterygota</taxon>
        <taxon>Diptera</taxon>
        <taxon>Brachycera</taxon>
        <taxon>Muscomorpha</taxon>
        <taxon>Ephydroidea</taxon>
        <taxon>Drosophilidae</taxon>
        <taxon>Drosophila</taxon>
        <taxon>Sophophora</taxon>
    </lineage>
</organism>
<reference evidence="5 6" key="1">
    <citation type="journal article" date="2007" name="Nature">
        <title>Evolution of genes and genomes on the Drosophila phylogeny.</title>
        <authorList>
            <consortium name="Drosophila 12 Genomes Consortium"/>
            <person name="Clark A.G."/>
            <person name="Eisen M.B."/>
            <person name="Smith D.R."/>
            <person name="Bergman C.M."/>
            <person name="Oliver B."/>
            <person name="Markow T.A."/>
            <person name="Kaufman T.C."/>
            <person name="Kellis M."/>
            <person name="Gelbart W."/>
            <person name="Iyer V.N."/>
            <person name="Pollard D.A."/>
            <person name="Sackton T.B."/>
            <person name="Larracuente A.M."/>
            <person name="Singh N.D."/>
            <person name="Abad J.P."/>
            <person name="Abt D.N."/>
            <person name="Adryan B."/>
            <person name="Aguade M."/>
            <person name="Akashi H."/>
            <person name="Anderson W.W."/>
            <person name="Aquadro C.F."/>
            <person name="Ardell D.H."/>
            <person name="Arguello R."/>
            <person name="Artieri C.G."/>
            <person name="Barbash D.A."/>
            <person name="Barker D."/>
            <person name="Barsanti P."/>
            <person name="Batterham P."/>
            <person name="Batzoglou S."/>
            <person name="Begun D."/>
            <person name="Bhutkar A."/>
            <person name="Blanco E."/>
            <person name="Bosak S.A."/>
            <person name="Bradley R.K."/>
            <person name="Brand A.D."/>
            <person name="Brent M.R."/>
            <person name="Brooks A.N."/>
            <person name="Brown R.H."/>
            <person name="Butlin R.K."/>
            <person name="Caggese C."/>
            <person name="Calvi B.R."/>
            <person name="Bernardo de Carvalho A."/>
            <person name="Caspi A."/>
            <person name="Castrezana S."/>
            <person name="Celniker S.E."/>
            <person name="Chang J.L."/>
            <person name="Chapple C."/>
            <person name="Chatterji S."/>
            <person name="Chinwalla A."/>
            <person name="Civetta A."/>
            <person name="Clifton S.W."/>
            <person name="Comeron J.M."/>
            <person name="Costello J.C."/>
            <person name="Coyne J.A."/>
            <person name="Daub J."/>
            <person name="David R.G."/>
            <person name="Delcher A.L."/>
            <person name="Delehaunty K."/>
            <person name="Do C.B."/>
            <person name="Ebling H."/>
            <person name="Edwards K."/>
            <person name="Eickbush T."/>
            <person name="Evans J.D."/>
            <person name="Filipski A."/>
            <person name="Findeiss S."/>
            <person name="Freyhult E."/>
            <person name="Fulton L."/>
            <person name="Fulton R."/>
            <person name="Garcia A.C."/>
            <person name="Gardiner A."/>
            <person name="Garfield D.A."/>
            <person name="Garvin B.E."/>
            <person name="Gibson G."/>
            <person name="Gilbert D."/>
            <person name="Gnerre S."/>
            <person name="Godfrey J."/>
            <person name="Good R."/>
            <person name="Gotea V."/>
            <person name="Gravely B."/>
            <person name="Greenberg A.J."/>
            <person name="Griffiths-Jones S."/>
            <person name="Gross S."/>
            <person name="Guigo R."/>
            <person name="Gustafson E.A."/>
            <person name="Haerty W."/>
            <person name="Hahn M.W."/>
            <person name="Halligan D.L."/>
            <person name="Halpern A.L."/>
            <person name="Halter G.M."/>
            <person name="Han M.V."/>
            <person name="Heger A."/>
            <person name="Hillier L."/>
            <person name="Hinrichs A.S."/>
            <person name="Holmes I."/>
            <person name="Hoskins R.A."/>
            <person name="Hubisz M.J."/>
            <person name="Hultmark D."/>
            <person name="Huntley M.A."/>
            <person name="Jaffe D.B."/>
            <person name="Jagadeeshan S."/>
            <person name="Jeck W.R."/>
            <person name="Johnson J."/>
            <person name="Jones C.D."/>
            <person name="Jordan W.C."/>
            <person name="Karpen G.H."/>
            <person name="Kataoka E."/>
            <person name="Keightley P.D."/>
            <person name="Kheradpour P."/>
            <person name="Kirkness E.F."/>
            <person name="Koerich L.B."/>
            <person name="Kristiansen K."/>
            <person name="Kudrna D."/>
            <person name="Kulathinal R.J."/>
            <person name="Kumar S."/>
            <person name="Kwok R."/>
            <person name="Lander E."/>
            <person name="Langley C.H."/>
            <person name="Lapoint R."/>
            <person name="Lazzaro B.P."/>
            <person name="Lee S.J."/>
            <person name="Levesque L."/>
            <person name="Li R."/>
            <person name="Lin C.F."/>
            <person name="Lin M.F."/>
            <person name="Lindblad-Toh K."/>
            <person name="Llopart A."/>
            <person name="Long M."/>
            <person name="Low L."/>
            <person name="Lozovsky E."/>
            <person name="Lu J."/>
            <person name="Luo M."/>
            <person name="Machado C.A."/>
            <person name="Makalowski W."/>
            <person name="Marzo M."/>
            <person name="Matsuda M."/>
            <person name="Matzkin L."/>
            <person name="McAllister B."/>
            <person name="McBride C.S."/>
            <person name="McKernan B."/>
            <person name="McKernan K."/>
            <person name="Mendez-Lago M."/>
            <person name="Minx P."/>
            <person name="Mollenhauer M.U."/>
            <person name="Montooth K."/>
            <person name="Mount S.M."/>
            <person name="Mu X."/>
            <person name="Myers E."/>
            <person name="Negre B."/>
            <person name="Newfeld S."/>
            <person name="Nielsen R."/>
            <person name="Noor M.A."/>
            <person name="O'Grady P."/>
            <person name="Pachter L."/>
            <person name="Papaceit M."/>
            <person name="Parisi M.J."/>
            <person name="Parisi M."/>
            <person name="Parts L."/>
            <person name="Pedersen J.S."/>
            <person name="Pesole G."/>
            <person name="Phillippy A.M."/>
            <person name="Ponting C.P."/>
            <person name="Pop M."/>
            <person name="Porcelli D."/>
            <person name="Powell J.R."/>
            <person name="Prohaska S."/>
            <person name="Pruitt K."/>
            <person name="Puig M."/>
            <person name="Quesneville H."/>
            <person name="Ram K.R."/>
            <person name="Rand D."/>
            <person name="Rasmussen M.D."/>
            <person name="Reed L.K."/>
            <person name="Reenan R."/>
            <person name="Reily A."/>
            <person name="Remington K.A."/>
            <person name="Rieger T.T."/>
            <person name="Ritchie M.G."/>
            <person name="Robin C."/>
            <person name="Rogers Y.H."/>
            <person name="Rohde C."/>
            <person name="Rozas J."/>
            <person name="Rubenfield M.J."/>
            <person name="Ruiz A."/>
            <person name="Russo S."/>
            <person name="Salzberg S.L."/>
            <person name="Sanchez-Gracia A."/>
            <person name="Saranga D.J."/>
            <person name="Sato H."/>
            <person name="Schaeffer S.W."/>
            <person name="Schatz M.C."/>
            <person name="Schlenke T."/>
            <person name="Schwartz R."/>
            <person name="Segarra C."/>
            <person name="Singh R.S."/>
            <person name="Sirot L."/>
            <person name="Sirota M."/>
            <person name="Sisneros N.B."/>
            <person name="Smith C.D."/>
            <person name="Smith T.F."/>
            <person name="Spieth J."/>
            <person name="Stage D.E."/>
            <person name="Stark A."/>
            <person name="Stephan W."/>
            <person name="Strausberg R.L."/>
            <person name="Strempel S."/>
            <person name="Sturgill D."/>
            <person name="Sutton G."/>
            <person name="Sutton G.G."/>
            <person name="Tao W."/>
            <person name="Teichmann S."/>
            <person name="Tobari Y.N."/>
            <person name="Tomimura Y."/>
            <person name="Tsolas J.M."/>
            <person name="Valente V.L."/>
            <person name="Venter E."/>
            <person name="Venter J.C."/>
            <person name="Vicario S."/>
            <person name="Vieira F.G."/>
            <person name="Vilella A.J."/>
            <person name="Villasante A."/>
            <person name="Walenz B."/>
            <person name="Wang J."/>
            <person name="Wasserman M."/>
            <person name="Watts T."/>
            <person name="Wilson D."/>
            <person name="Wilson R.K."/>
            <person name="Wing R.A."/>
            <person name="Wolfner M.F."/>
            <person name="Wong A."/>
            <person name="Wong G.K."/>
            <person name="Wu C.I."/>
            <person name="Wu G."/>
            <person name="Yamamoto D."/>
            <person name="Yang H.P."/>
            <person name="Yang S.P."/>
            <person name="Yorke J.A."/>
            <person name="Yoshida K."/>
            <person name="Zdobnov E."/>
            <person name="Zhang P."/>
            <person name="Zhang Y."/>
            <person name="Zimin A.V."/>
            <person name="Baldwin J."/>
            <person name="Abdouelleil A."/>
            <person name="Abdulkadir J."/>
            <person name="Abebe A."/>
            <person name="Abera B."/>
            <person name="Abreu J."/>
            <person name="Acer S.C."/>
            <person name="Aftuck L."/>
            <person name="Alexander A."/>
            <person name="An P."/>
            <person name="Anderson E."/>
            <person name="Anderson S."/>
            <person name="Arachi H."/>
            <person name="Azer M."/>
            <person name="Bachantsang P."/>
            <person name="Barry A."/>
            <person name="Bayul T."/>
            <person name="Berlin A."/>
            <person name="Bessette D."/>
            <person name="Bloom T."/>
            <person name="Blye J."/>
            <person name="Boguslavskiy L."/>
            <person name="Bonnet C."/>
            <person name="Boukhgalter B."/>
            <person name="Bourzgui I."/>
            <person name="Brown A."/>
            <person name="Cahill P."/>
            <person name="Channer S."/>
            <person name="Cheshatsang Y."/>
            <person name="Chuda L."/>
            <person name="Citroen M."/>
            <person name="Collymore A."/>
            <person name="Cooke P."/>
            <person name="Costello M."/>
            <person name="D'Aco K."/>
            <person name="Daza R."/>
            <person name="De Haan G."/>
            <person name="DeGray S."/>
            <person name="DeMaso C."/>
            <person name="Dhargay N."/>
            <person name="Dooley K."/>
            <person name="Dooley E."/>
            <person name="Doricent M."/>
            <person name="Dorje P."/>
            <person name="Dorjee K."/>
            <person name="Dupes A."/>
            <person name="Elong R."/>
            <person name="Falk J."/>
            <person name="Farina A."/>
            <person name="Faro S."/>
            <person name="Ferguson D."/>
            <person name="Fisher S."/>
            <person name="Foley C.D."/>
            <person name="Franke A."/>
            <person name="Friedrich D."/>
            <person name="Gadbois L."/>
            <person name="Gearin G."/>
            <person name="Gearin C.R."/>
            <person name="Giannoukos G."/>
            <person name="Goode T."/>
            <person name="Graham J."/>
            <person name="Grandbois E."/>
            <person name="Grewal S."/>
            <person name="Gyaltsen K."/>
            <person name="Hafez N."/>
            <person name="Hagos B."/>
            <person name="Hall J."/>
            <person name="Henson C."/>
            <person name="Hollinger A."/>
            <person name="Honan T."/>
            <person name="Huard M.D."/>
            <person name="Hughes L."/>
            <person name="Hurhula B."/>
            <person name="Husby M.E."/>
            <person name="Kamat A."/>
            <person name="Kanga B."/>
            <person name="Kashin S."/>
            <person name="Khazanovich D."/>
            <person name="Kisner P."/>
            <person name="Lance K."/>
            <person name="Lara M."/>
            <person name="Lee W."/>
            <person name="Lennon N."/>
            <person name="Letendre F."/>
            <person name="LeVine R."/>
            <person name="Lipovsky A."/>
            <person name="Liu X."/>
            <person name="Liu J."/>
            <person name="Liu S."/>
            <person name="Lokyitsang T."/>
            <person name="Lokyitsang Y."/>
            <person name="Lubonja R."/>
            <person name="Lui A."/>
            <person name="MacDonald P."/>
            <person name="Magnisalis V."/>
            <person name="Maru K."/>
            <person name="Matthews C."/>
            <person name="McCusker W."/>
            <person name="McDonough S."/>
            <person name="Mehta T."/>
            <person name="Meldrim J."/>
            <person name="Meneus L."/>
            <person name="Mihai O."/>
            <person name="Mihalev A."/>
            <person name="Mihova T."/>
            <person name="Mittelman R."/>
            <person name="Mlenga V."/>
            <person name="Montmayeur A."/>
            <person name="Mulrain L."/>
            <person name="Navidi A."/>
            <person name="Naylor J."/>
            <person name="Negash T."/>
            <person name="Nguyen T."/>
            <person name="Nguyen N."/>
            <person name="Nicol R."/>
            <person name="Norbu C."/>
            <person name="Norbu N."/>
            <person name="Novod N."/>
            <person name="O'Neill B."/>
            <person name="Osman S."/>
            <person name="Markiewicz E."/>
            <person name="Oyono O.L."/>
            <person name="Patti C."/>
            <person name="Phunkhang P."/>
            <person name="Pierre F."/>
            <person name="Priest M."/>
            <person name="Raghuraman S."/>
            <person name="Rege F."/>
            <person name="Reyes R."/>
            <person name="Rise C."/>
            <person name="Rogov P."/>
            <person name="Ross K."/>
            <person name="Ryan E."/>
            <person name="Settipalli S."/>
            <person name="Shea T."/>
            <person name="Sherpa N."/>
            <person name="Shi L."/>
            <person name="Shih D."/>
            <person name="Sparrow T."/>
            <person name="Spaulding J."/>
            <person name="Stalker J."/>
            <person name="Stange-Thomann N."/>
            <person name="Stavropoulos S."/>
            <person name="Stone C."/>
            <person name="Strader C."/>
            <person name="Tesfaye S."/>
            <person name="Thomson T."/>
            <person name="Thoulutsang Y."/>
            <person name="Thoulutsang D."/>
            <person name="Topham K."/>
            <person name="Topping I."/>
            <person name="Tsamla T."/>
            <person name="Vassiliev H."/>
            <person name="Vo A."/>
            <person name="Wangchuk T."/>
            <person name="Wangdi T."/>
            <person name="Weiand M."/>
            <person name="Wilkinson J."/>
            <person name="Wilson A."/>
            <person name="Yadav S."/>
            <person name="Young G."/>
            <person name="Yu Q."/>
            <person name="Zembek L."/>
            <person name="Zhong D."/>
            <person name="Zimmer A."/>
            <person name="Zwirko Z."/>
            <person name="Jaffe D.B."/>
            <person name="Alvarez P."/>
            <person name="Brockman W."/>
            <person name="Butler J."/>
            <person name="Chin C."/>
            <person name="Gnerre S."/>
            <person name="Grabherr M."/>
            <person name="Kleber M."/>
            <person name="Mauceli E."/>
            <person name="MacCallum I."/>
        </authorList>
    </citation>
    <scope>NUCLEOTIDE SEQUENCE [LARGE SCALE GENOMIC DNA]</scope>
    <source>
        <strain evidence="6">MSH-3 / Tucson 14011-0111.49</strain>
    </source>
</reference>
<sequence length="241" mass="27673">MSSGKHLGKGSSKPVLPDDGKLRLFSMRFCPYAERAHLVLNAKKVPYHTVYINLTEKPEWLVEVSPLLKVPALQLPGEKGEPSLIESLIIAEYLDEKYPQNPLLPKDPLKRAEDKILVERFSAVTNAFMKILFHSTGLDDYWLALEIFEKELVKRGTPFFGGDRPGFVDYMIWPWLERLAVIGFILEDSYNFDAKRFPRIANLIDLLKADDVVKSFYATPEQHIEFWRGRKSGNTNYDLLA</sequence>
<dbReference type="OMA" id="LDDTYPG"/>
<dbReference type="InterPro" id="IPR005442">
    <property type="entry name" value="GST_omega"/>
</dbReference>
<dbReference type="SFLD" id="SFLDG00358">
    <property type="entry name" value="Main_(cytGST)"/>
    <property type="match status" value="1"/>
</dbReference>
<dbReference type="OrthoDB" id="4951845at2759"/>
<dbReference type="PANTHER" id="PTHR43968:SF6">
    <property type="entry name" value="GLUTATHIONE S-TRANSFERASE OMEGA"/>
    <property type="match status" value="1"/>
</dbReference>
<dbReference type="eggNOG" id="KOG0406">
    <property type="taxonomic scope" value="Eukaryota"/>
</dbReference>
<dbReference type="SUPFAM" id="SSF52833">
    <property type="entry name" value="Thioredoxin-like"/>
    <property type="match status" value="1"/>
</dbReference>
<gene>
    <name evidence="5" type="primary">Dper\GL15503</name>
    <name evidence="5" type="ORF">Dper_GL15503</name>
</gene>
<dbReference type="STRING" id="7234.B4H6J3"/>
<dbReference type="Pfam" id="PF13417">
    <property type="entry name" value="GST_N_3"/>
    <property type="match status" value="1"/>
</dbReference>
<name>B4H6J3_DROPE</name>
<proteinExistence type="inferred from homology"/>
<dbReference type="EMBL" id="CH479214">
    <property type="protein sequence ID" value="EDW33421.1"/>
    <property type="molecule type" value="Genomic_DNA"/>
</dbReference>
<dbReference type="PANTHER" id="PTHR43968">
    <property type="match status" value="1"/>
</dbReference>
<dbReference type="InterPro" id="IPR036282">
    <property type="entry name" value="Glutathione-S-Trfase_C_sf"/>
</dbReference>
<dbReference type="PROSITE" id="PS50404">
    <property type="entry name" value="GST_NTER"/>
    <property type="match status" value="1"/>
</dbReference>
<keyword evidence="2" id="KW-0560">Oxidoreductase</keyword>
<dbReference type="CDD" id="cd03184">
    <property type="entry name" value="GST_C_Omega"/>
    <property type="match status" value="1"/>
</dbReference>
<dbReference type="PRINTS" id="PR01625">
    <property type="entry name" value="GSTRNSFRASEO"/>
</dbReference>
<dbReference type="FunFam" id="1.20.1050.10:FF:000009">
    <property type="entry name" value="Glutathione S-transferase omega-1"/>
    <property type="match status" value="1"/>
</dbReference>
<dbReference type="AlphaFoldDB" id="B4H6J3"/>
<dbReference type="PhylomeDB" id="B4H6J3"/>
<evidence type="ECO:0000313" key="6">
    <source>
        <dbReference type="Proteomes" id="UP000008744"/>
    </source>
</evidence>
<comment type="similarity">
    <text evidence="1">Belongs to the GST superfamily. Omega family.</text>
</comment>
<dbReference type="SMR" id="B4H6J3"/>
<dbReference type="InterPro" id="IPR040079">
    <property type="entry name" value="Glutathione_S-Trfase"/>
</dbReference>
<keyword evidence="6" id="KW-1185">Reference proteome</keyword>